<evidence type="ECO:0000313" key="8">
    <source>
        <dbReference type="Proteomes" id="UP000095283"/>
    </source>
</evidence>
<keyword evidence="3 6" id="KW-0378">Hydrolase</keyword>
<evidence type="ECO:0000256" key="6">
    <source>
        <dbReference type="PROSITE-ProRule" id="PRU00239"/>
    </source>
</evidence>
<feature type="domain" description="Calpain catalytic" evidence="7">
    <location>
        <begin position="1"/>
        <end position="284"/>
    </location>
</feature>
<dbReference type="PANTHER" id="PTHR10183:SF379">
    <property type="entry name" value="CALPAIN-5"/>
    <property type="match status" value="1"/>
</dbReference>
<protein>
    <submittedName>
        <fullName evidence="9">Calpain catalytic domain-containing protein</fullName>
    </submittedName>
</protein>
<reference evidence="9" key="1">
    <citation type="submission" date="2016-11" db="UniProtKB">
        <authorList>
            <consortium name="WormBaseParasite"/>
        </authorList>
    </citation>
    <scope>IDENTIFICATION</scope>
</reference>
<dbReference type="SUPFAM" id="SSF54001">
    <property type="entry name" value="Cysteine proteinases"/>
    <property type="match status" value="1"/>
</dbReference>
<dbReference type="InterPro" id="IPR038765">
    <property type="entry name" value="Papain-like_cys_pep_sf"/>
</dbReference>
<evidence type="ECO:0000259" key="7">
    <source>
        <dbReference type="PROSITE" id="PS50203"/>
    </source>
</evidence>
<dbReference type="Pfam" id="PF00648">
    <property type="entry name" value="Peptidase_C2"/>
    <property type="match status" value="1"/>
</dbReference>
<dbReference type="GO" id="GO:0004198">
    <property type="term" value="F:calcium-dependent cysteine-type endopeptidase activity"/>
    <property type="evidence" value="ECO:0007669"/>
    <property type="project" value="InterPro"/>
</dbReference>
<dbReference type="PANTHER" id="PTHR10183">
    <property type="entry name" value="CALPAIN"/>
    <property type="match status" value="1"/>
</dbReference>
<dbReference type="AlphaFoldDB" id="A0A1I7WSF7"/>
<proteinExistence type="inferred from homology"/>
<dbReference type="GO" id="GO:0006508">
    <property type="term" value="P:proteolysis"/>
    <property type="evidence" value="ECO:0007669"/>
    <property type="project" value="UniProtKB-KW"/>
</dbReference>
<accession>A0A1I7WSF7</accession>
<dbReference type="WBParaSite" id="Hba_08096">
    <property type="protein sequence ID" value="Hba_08096"/>
    <property type="gene ID" value="Hba_08096"/>
</dbReference>
<dbReference type="InterPro" id="IPR001300">
    <property type="entry name" value="Peptidase_C2_calpain_cat"/>
</dbReference>
<evidence type="ECO:0000256" key="1">
    <source>
        <dbReference type="ARBA" id="ARBA00007623"/>
    </source>
</evidence>
<dbReference type="PROSITE" id="PS00139">
    <property type="entry name" value="THIOL_PROTEASE_CYS"/>
    <property type="match status" value="1"/>
</dbReference>
<evidence type="ECO:0000313" key="9">
    <source>
        <dbReference type="WBParaSite" id="Hba_08096"/>
    </source>
</evidence>
<organism evidence="8 9">
    <name type="scientific">Heterorhabditis bacteriophora</name>
    <name type="common">Entomopathogenic nematode worm</name>
    <dbReference type="NCBI Taxonomy" id="37862"/>
    <lineage>
        <taxon>Eukaryota</taxon>
        <taxon>Metazoa</taxon>
        <taxon>Ecdysozoa</taxon>
        <taxon>Nematoda</taxon>
        <taxon>Chromadorea</taxon>
        <taxon>Rhabditida</taxon>
        <taxon>Rhabditina</taxon>
        <taxon>Rhabditomorpha</taxon>
        <taxon>Strongyloidea</taxon>
        <taxon>Heterorhabditidae</taxon>
        <taxon>Heterorhabditis</taxon>
    </lineage>
</organism>
<dbReference type="PROSITE" id="PS50203">
    <property type="entry name" value="CALPAIN_CAT"/>
    <property type="match status" value="1"/>
</dbReference>
<feature type="active site" evidence="5 6">
    <location>
        <position position="237"/>
    </location>
</feature>
<dbReference type="PRINTS" id="PR00704">
    <property type="entry name" value="CALPAIN"/>
</dbReference>
<evidence type="ECO:0000256" key="4">
    <source>
        <dbReference type="ARBA" id="ARBA00022807"/>
    </source>
</evidence>
<keyword evidence="2 6" id="KW-0645">Protease</keyword>
<keyword evidence="8" id="KW-1185">Reference proteome</keyword>
<dbReference type="GO" id="GO:0005737">
    <property type="term" value="C:cytoplasm"/>
    <property type="evidence" value="ECO:0007669"/>
    <property type="project" value="TreeGrafter"/>
</dbReference>
<keyword evidence="4 6" id="KW-0788">Thiol protease</keyword>
<name>A0A1I7WSF7_HETBA</name>
<dbReference type="CDD" id="cd00044">
    <property type="entry name" value="CysPc"/>
    <property type="match status" value="1"/>
</dbReference>
<dbReference type="InterPro" id="IPR022684">
    <property type="entry name" value="Calpain_cysteine_protease"/>
</dbReference>
<dbReference type="InterPro" id="IPR000169">
    <property type="entry name" value="Pept_cys_AS"/>
</dbReference>
<evidence type="ECO:0000256" key="5">
    <source>
        <dbReference type="PIRSR" id="PIRSR622684-1"/>
    </source>
</evidence>
<feature type="active site" evidence="5 6">
    <location>
        <position position="30"/>
    </location>
</feature>
<dbReference type="Gene3D" id="3.90.70.10">
    <property type="entry name" value="Cysteine proteinases"/>
    <property type="match status" value="1"/>
</dbReference>
<feature type="active site" evidence="5 6">
    <location>
        <position position="199"/>
    </location>
</feature>
<comment type="similarity">
    <text evidence="1">Belongs to the peptidase C2 family.</text>
</comment>
<dbReference type="Proteomes" id="UP000095283">
    <property type="component" value="Unplaced"/>
</dbReference>
<evidence type="ECO:0000256" key="2">
    <source>
        <dbReference type="ARBA" id="ARBA00022670"/>
    </source>
</evidence>
<dbReference type="SMART" id="SM00230">
    <property type="entry name" value="CysPc"/>
    <property type="match status" value="1"/>
</dbReference>
<sequence length="312" mass="35438">MNVDELHCDPHLFVEGASPNDVTQGILGNCWFVSACSALTHNQHLLDRVIPNSDQQEWGPKGQYAGIFRFRFWRFGQWVEVVIDDLLPTRDGKLLFARSKTPNEFWSALLEKAFAKLYGCYENLVGGHLSDALQDVSGGVAETINVAKFLKFDAMAKAVMLFNYLRDAFENEALIVAAIAPKTKDEIEQTLDCGLVKGHAYAVTAVRFVELDAKSSNGFSSLIFGSFDRQQMIRLQNPWGEKEWNGPWSDNSKEWEQVTDSQKNSLGITVDEDGEFWQDALGFICAVLYRHFRMSDVQYESFYVVQKVRYMV</sequence>
<evidence type="ECO:0000256" key="3">
    <source>
        <dbReference type="ARBA" id="ARBA00022801"/>
    </source>
</evidence>